<dbReference type="PANTHER" id="PTHR46623">
    <property type="entry name" value="CARBOXYMETHYLENEBUTENOLIDASE-RELATED"/>
    <property type="match status" value="1"/>
</dbReference>
<dbReference type="Pfam" id="PF01738">
    <property type="entry name" value="DLH"/>
    <property type="match status" value="1"/>
</dbReference>
<dbReference type="Proteomes" id="UP001208567">
    <property type="component" value="Unassembled WGS sequence"/>
</dbReference>
<dbReference type="InterPro" id="IPR002925">
    <property type="entry name" value="Dienelactn_hydro"/>
</dbReference>
<keyword evidence="3" id="KW-1185">Reference proteome</keyword>
<sequence length="197" mass="22939">MKETKDRSKIAIALVHEIYGINNHILSMSKKFEDEGYDVYCIDLLNNRTFDYEEADEAYSYFMNEVGFDKAKSKVLDCIHSIFNYYEKVYLIGYSVGATVAWLCSEEQELINGVVGYYGSRIRDYIAIEPKVKTVLFFPLREKEFDIDALIQVLEGKEKVSAYKFEGLHGFADSYSKYYNSKEKELSEKILNEFICE</sequence>
<evidence type="ECO:0000313" key="2">
    <source>
        <dbReference type="EMBL" id="GLC30625.1"/>
    </source>
</evidence>
<reference evidence="2 3" key="1">
    <citation type="journal article" date="2024" name="Int. J. Syst. Evol. Microbiol.">
        <title>Clostridium omnivorum sp. nov., isolated from anoxic soil under the treatment of reductive soil disinfestation.</title>
        <authorList>
            <person name="Ueki A."/>
            <person name="Tonouchi A."/>
            <person name="Kaku N."/>
            <person name="Honma S."/>
            <person name="Ueki K."/>
        </authorList>
    </citation>
    <scope>NUCLEOTIDE SEQUENCE [LARGE SCALE GENOMIC DNA]</scope>
    <source>
        <strain evidence="2 3">E14</strain>
    </source>
</reference>
<accession>A0ABQ5N6I3</accession>
<gene>
    <name evidence="2" type="ORF">bsdE14_20350</name>
</gene>
<name>A0ABQ5N6I3_9CLOT</name>
<dbReference type="PANTHER" id="PTHR46623:SF6">
    <property type="entry name" value="ALPHA_BETA-HYDROLASES SUPERFAMILY PROTEIN"/>
    <property type="match status" value="1"/>
</dbReference>
<comment type="caution">
    <text evidence="2">The sequence shown here is derived from an EMBL/GenBank/DDBJ whole genome shotgun (WGS) entry which is preliminary data.</text>
</comment>
<evidence type="ECO:0000259" key="1">
    <source>
        <dbReference type="Pfam" id="PF01738"/>
    </source>
</evidence>
<dbReference type="InterPro" id="IPR029058">
    <property type="entry name" value="AB_hydrolase_fold"/>
</dbReference>
<dbReference type="EMBL" id="BRXR01000001">
    <property type="protein sequence ID" value="GLC30625.1"/>
    <property type="molecule type" value="Genomic_DNA"/>
</dbReference>
<proteinExistence type="predicted"/>
<dbReference type="InterPro" id="IPR051049">
    <property type="entry name" value="Dienelactone_hydrolase-like"/>
</dbReference>
<protein>
    <recommendedName>
        <fullName evidence="1">Dienelactone hydrolase domain-containing protein</fullName>
    </recommendedName>
</protein>
<organism evidence="2 3">
    <name type="scientific">Clostridium omnivorum</name>
    <dbReference type="NCBI Taxonomy" id="1604902"/>
    <lineage>
        <taxon>Bacteria</taxon>
        <taxon>Bacillati</taxon>
        <taxon>Bacillota</taxon>
        <taxon>Clostridia</taxon>
        <taxon>Eubacteriales</taxon>
        <taxon>Clostridiaceae</taxon>
        <taxon>Clostridium</taxon>
    </lineage>
</organism>
<dbReference type="RefSeq" id="WP_264849897.1">
    <property type="nucleotide sequence ID" value="NZ_BRXR01000001.1"/>
</dbReference>
<evidence type="ECO:0000313" key="3">
    <source>
        <dbReference type="Proteomes" id="UP001208567"/>
    </source>
</evidence>
<dbReference type="SUPFAM" id="SSF53474">
    <property type="entry name" value="alpha/beta-Hydrolases"/>
    <property type="match status" value="1"/>
</dbReference>
<dbReference type="Gene3D" id="3.40.50.1820">
    <property type="entry name" value="alpha/beta hydrolase"/>
    <property type="match status" value="1"/>
</dbReference>
<feature type="domain" description="Dienelactone hydrolase" evidence="1">
    <location>
        <begin position="8"/>
        <end position="187"/>
    </location>
</feature>